<feature type="domain" description="Stealth protein CR3 conserved region 3" evidence="4">
    <location>
        <begin position="349"/>
        <end position="396"/>
    </location>
</feature>
<dbReference type="GO" id="GO:0003976">
    <property type="term" value="F:UDP-N-acetylglucosamine-lysosomal-enzyme N-acetylglucosaminephosphotransferase activity"/>
    <property type="evidence" value="ECO:0007669"/>
    <property type="project" value="TreeGrafter"/>
</dbReference>
<dbReference type="STRING" id="1330018.A0A167IAF2"/>
<dbReference type="EMBL" id="KV417310">
    <property type="protein sequence ID" value="KZO92450.1"/>
    <property type="molecule type" value="Genomic_DNA"/>
</dbReference>
<evidence type="ECO:0000256" key="1">
    <source>
        <dbReference type="ARBA" id="ARBA00007583"/>
    </source>
</evidence>
<dbReference type="InterPro" id="IPR031357">
    <property type="entry name" value="Stealth_CR3"/>
</dbReference>
<dbReference type="GO" id="GO:0046835">
    <property type="term" value="P:carbohydrate phosphorylation"/>
    <property type="evidence" value="ECO:0007669"/>
    <property type="project" value="TreeGrafter"/>
</dbReference>
<comment type="similarity">
    <text evidence="1">Belongs to the stealth family.</text>
</comment>
<name>A0A167IAF2_CALVF</name>
<sequence length="691" mass="76647">MHPLLRRPLLNLILPCLTLTLLLLTAYNLRPDRASGFLVASPPPTSGPAVCPNPDTEREILWPPRPKTKEEQLRYLLLRSSQPPPPGPRIRPVPTLPAACIDPWLASGLPCSQKAPPLPADLLWTWVNGTDPLQLSSAAAASLAAGNTPAKSRTQAASKLYRENGELLYSVRSAMASVGSWARRAHVVVGDYNLTDCAPESWRDENSTLHTFSPPETRMAQLPQWLRPLQAGGEWVDGGVQLDVVSHWEVGVREKVFNSFAIEAALGQVEGLADNFVYLNDDYFLLLPLSASSFFTRAYGLVFRFQSDLLVRGSSTSRASSTGEWAALEWSNNMLNQRFGERQRPYVIHVAKGMSLPLVEELQLSFPAQFEDTRTHVFRSNQDAYLGFLFPHFVIERHREVLLWSFIVARLGGEGDEWGEGQMEEAWRVLGGGEGEEYYKDLEVRRGERETLVEGRVKRVLGEEPKSTVYKFSSHDGYPYHLPSRAAKSFPTFPAPGHSPTGTTPPACTLEFELCLGTEGEPSVLASQVFKRVAFELPQCGDCLITALVGKSGVKGLNAFLPLPQAEPAGQEQELPEGLTPVLPLSSTWQSADFSLSTIFPHPRSSLRAFTLALLARYTYTIADTPVRFASLRTPLSSKQVLAALDKDRALAMACVNDDIVSREGDVRKVMGEWMGKRWAGRRDWERGGWW</sequence>
<evidence type="ECO:0000259" key="4">
    <source>
        <dbReference type="Pfam" id="PF17102"/>
    </source>
</evidence>
<dbReference type="Pfam" id="PF17102">
    <property type="entry name" value="Stealth_CR3"/>
    <property type="match status" value="1"/>
</dbReference>
<gene>
    <name evidence="5" type="ORF">CALVIDRAFT_567323</name>
</gene>
<proteinExistence type="inferred from homology"/>
<dbReference type="OrthoDB" id="263283at2759"/>
<keyword evidence="2" id="KW-0808">Transferase</keyword>
<dbReference type="InterPro" id="IPR021520">
    <property type="entry name" value="Stealth_CR2"/>
</dbReference>
<dbReference type="Proteomes" id="UP000076738">
    <property type="component" value="Unassembled WGS sequence"/>
</dbReference>
<evidence type="ECO:0000313" key="6">
    <source>
        <dbReference type="Proteomes" id="UP000076738"/>
    </source>
</evidence>
<reference evidence="5 6" key="1">
    <citation type="journal article" date="2016" name="Mol. Biol. Evol.">
        <title>Comparative Genomics of Early-Diverging Mushroom-Forming Fungi Provides Insights into the Origins of Lignocellulose Decay Capabilities.</title>
        <authorList>
            <person name="Nagy L.G."/>
            <person name="Riley R."/>
            <person name="Tritt A."/>
            <person name="Adam C."/>
            <person name="Daum C."/>
            <person name="Floudas D."/>
            <person name="Sun H."/>
            <person name="Yadav J.S."/>
            <person name="Pangilinan J."/>
            <person name="Larsson K.H."/>
            <person name="Matsuura K."/>
            <person name="Barry K."/>
            <person name="Labutti K."/>
            <person name="Kuo R."/>
            <person name="Ohm R.A."/>
            <person name="Bhattacharya S.S."/>
            <person name="Shirouzu T."/>
            <person name="Yoshinaga Y."/>
            <person name="Martin F.M."/>
            <person name="Grigoriev I.V."/>
            <person name="Hibbett D.S."/>
        </authorList>
    </citation>
    <scope>NUCLEOTIDE SEQUENCE [LARGE SCALE GENOMIC DNA]</scope>
    <source>
        <strain evidence="5 6">TUFC12733</strain>
    </source>
</reference>
<evidence type="ECO:0008006" key="7">
    <source>
        <dbReference type="Google" id="ProtNLM"/>
    </source>
</evidence>
<evidence type="ECO:0000259" key="3">
    <source>
        <dbReference type="Pfam" id="PF11380"/>
    </source>
</evidence>
<evidence type="ECO:0000313" key="5">
    <source>
        <dbReference type="EMBL" id="KZO92450.1"/>
    </source>
</evidence>
<dbReference type="GO" id="GO:0005794">
    <property type="term" value="C:Golgi apparatus"/>
    <property type="evidence" value="ECO:0007669"/>
    <property type="project" value="TreeGrafter"/>
</dbReference>
<dbReference type="Pfam" id="PF11380">
    <property type="entry name" value="Stealth_CR2"/>
    <property type="match status" value="1"/>
</dbReference>
<feature type="domain" description="Stealth protein CR2 conserved region 2" evidence="3">
    <location>
        <begin position="240"/>
        <end position="298"/>
    </location>
</feature>
<accession>A0A167IAF2</accession>
<keyword evidence="6" id="KW-1185">Reference proteome</keyword>
<protein>
    <recommendedName>
        <fullName evidence="7">Stealth protein CR3 conserved region 3 domain-containing protein</fullName>
    </recommendedName>
</protein>
<evidence type="ECO:0000256" key="2">
    <source>
        <dbReference type="ARBA" id="ARBA00022679"/>
    </source>
</evidence>
<dbReference type="PANTHER" id="PTHR24045">
    <property type="match status" value="1"/>
</dbReference>
<dbReference type="InterPro" id="IPR047141">
    <property type="entry name" value="Stealth"/>
</dbReference>
<organism evidence="5 6">
    <name type="scientific">Calocera viscosa (strain TUFC12733)</name>
    <dbReference type="NCBI Taxonomy" id="1330018"/>
    <lineage>
        <taxon>Eukaryota</taxon>
        <taxon>Fungi</taxon>
        <taxon>Dikarya</taxon>
        <taxon>Basidiomycota</taxon>
        <taxon>Agaricomycotina</taxon>
        <taxon>Dacrymycetes</taxon>
        <taxon>Dacrymycetales</taxon>
        <taxon>Dacrymycetaceae</taxon>
        <taxon>Calocera</taxon>
    </lineage>
</organism>
<dbReference type="AlphaFoldDB" id="A0A167IAF2"/>
<dbReference type="PANTHER" id="PTHR24045:SF0">
    <property type="entry name" value="N-ACETYLGLUCOSAMINE-1-PHOSPHOTRANSFERASE SUBUNITS ALPHA_BETA"/>
    <property type="match status" value="1"/>
</dbReference>